<accession>A0A1L7XR13</accession>
<dbReference type="PANTHER" id="PTHR24198">
    <property type="entry name" value="ANKYRIN REPEAT AND PROTEIN KINASE DOMAIN-CONTAINING PROTEIN"/>
    <property type="match status" value="1"/>
</dbReference>
<organism evidence="4 5">
    <name type="scientific">Phialocephala subalpina</name>
    <dbReference type="NCBI Taxonomy" id="576137"/>
    <lineage>
        <taxon>Eukaryota</taxon>
        <taxon>Fungi</taxon>
        <taxon>Dikarya</taxon>
        <taxon>Ascomycota</taxon>
        <taxon>Pezizomycotina</taxon>
        <taxon>Leotiomycetes</taxon>
        <taxon>Helotiales</taxon>
        <taxon>Mollisiaceae</taxon>
        <taxon>Phialocephala</taxon>
        <taxon>Phialocephala fortinii species complex</taxon>
    </lineage>
</organism>
<keyword evidence="5" id="KW-1185">Reference proteome</keyword>
<dbReference type="AlphaFoldDB" id="A0A1L7XR13"/>
<evidence type="ECO:0000256" key="3">
    <source>
        <dbReference type="PROSITE-ProRule" id="PRU00023"/>
    </source>
</evidence>
<dbReference type="Pfam" id="PF00023">
    <property type="entry name" value="Ank"/>
    <property type="match status" value="3"/>
</dbReference>
<dbReference type="PROSITE" id="PS50088">
    <property type="entry name" value="ANK_REPEAT"/>
    <property type="match status" value="2"/>
</dbReference>
<protein>
    <submittedName>
        <fullName evidence="4">Uncharacterized protein</fullName>
    </submittedName>
</protein>
<sequence>MPALQFPNPWATPLNISGLNQDFNSSNVAAETIHGRSAAEYTNTTQEVDSASRQSIFNAIWNGVEDEVTTLLSTGTPVCIRDGIGNSPLHAAILKGNIFIVKSLLNYGADIDALGFKRRTPLHLAIASRDLVQLLLKHSPMLSLQDDEGNTPLHYLLNTKDWWNSNDATATIKWILSSGADINITNRLGESPLHRVISDALPESFQYMELASEFLDHNPDVTSPMRNNLTLLSVFLSKSEILVSPRQMSYWGPLAWAKTGYRCLEKFLDAGADPNTIFRSKPLIITYLSNGLFLEGDPSEKALLQLIQRGNIDVIGQAGNYPLHLTLGRAKVLCAYSSRSPSSKWPFGIYAITAALISRNASVNQTNDEGASTLEILLSKRWHKPSTVLKVALLLVEADADTIAPTSTGETLFDMLEWLPSDDQKVLTKAFLKRGVVAQENANSTATLSGWVEIWRTAWKQEYWQDTKARLGELQHSPSRPKVACFMECAFLVIIEHLLEIHKSCLKRWRENLVGKEMVEKNYYDYCAILRDCRERGIEIDVSWYAFLLDLMDFK</sequence>
<dbReference type="InterPro" id="IPR002110">
    <property type="entry name" value="Ankyrin_rpt"/>
</dbReference>
<dbReference type="Proteomes" id="UP000184330">
    <property type="component" value="Unassembled WGS sequence"/>
</dbReference>
<reference evidence="4 5" key="1">
    <citation type="submission" date="2016-03" db="EMBL/GenBank/DDBJ databases">
        <authorList>
            <person name="Ploux O."/>
        </authorList>
    </citation>
    <scope>NUCLEOTIDE SEQUENCE [LARGE SCALE GENOMIC DNA]</scope>
    <source>
        <strain evidence="4 5">UAMH 11012</strain>
    </source>
</reference>
<evidence type="ECO:0000313" key="5">
    <source>
        <dbReference type="Proteomes" id="UP000184330"/>
    </source>
</evidence>
<dbReference type="Gene3D" id="1.25.40.20">
    <property type="entry name" value="Ankyrin repeat-containing domain"/>
    <property type="match status" value="3"/>
</dbReference>
<dbReference type="SMART" id="SM00248">
    <property type="entry name" value="ANK"/>
    <property type="match status" value="4"/>
</dbReference>
<feature type="repeat" description="ANK" evidence="3">
    <location>
        <begin position="148"/>
        <end position="187"/>
    </location>
</feature>
<feature type="repeat" description="ANK" evidence="3">
    <location>
        <begin position="84"/>
        <end position="116"/>
    </location>
</feature>
<keyword evidence="2 3" id="KW-0040">ANK repeat</keyword>
<evidence type="ECO:0000256" key="1">
    <source>
        <dbReference type="ARBA" id="ARBA00022737"/>
    </source>
</evidence>
<dbReference type="STRING" id="576137.A0A1L7XR13"/>
<proteinExistence type="predicted"/>
<name>A0A1L7XR13_9HELO</name>
<dbReference type="PROSITE" id="PS50297">
    <property type="entry name" value="ANK_REP_REGION"/>
    <property type="match status" value="1"/>
</dbReference>
<evidence type="ECO:0000313" key="4">
    <source>
        <dbReference type="EMBL" id="CZR67474.1"/>
    </source>
</evidence>
<dbReference type="EMBL" id="FJOG01000044">
    <property type="protein sequence ID" value="CZR67474.1"/>
    <property type="molecule type" value="Genomic_DNA"/>
</dbReference>
<evidence type="ECO:0000256" key="2">
    <source>
        <dbReference type="ARBA" id="ARBA00023043"/>
    </source>
</evidence>
<dbReference type="PANTHER" id="PTHR24198:SF165">
    <property type="entry name" value="ANKYRIN REPEAT-CONTAINING PROTEIN-RELATED"/>
    <property type="match status" value="1"/>
</dbReference>
<dbReference type="SUPFAM" id="SSF48403">
    <property type="entry name" value="Ankyrin repeat"/>
    <property type="match status" value="1"/>
</dbReference>
<dbReference type="InterPro" id="IPR036770">
    <property type="entry name" value="Ankyrin_rpt-contain_sf"/>
</dbReference>
<gene>
    <name evidence="4" type="ORF">PAC_17373</name>
</gene>
<dbReference type="OrthoDB" id="823504at2759"/>
<keyword evidence="1" id="KW-0677">Repeat</keyword>